<protein>
    <submittedName>
        <fullName evidence="1">Uncharacterized protein</fullName>
    </submittedName>
</protein>
<organism evidence="1 2">
    <name type="scientific">Dichomitus squalens (strain LYAD-421)</name>
    <name type="common">Western red white-rot fungus</name>
    <dbReference type="NCBI Taxonomy" id="732165"/>
    <lineage>
        <taxon>Eukaryota</taxon>
        <taxon>Fungi</taxon>
        <taxon>Dikarya</taxon>
        <taxon>Basidiomycota</taxon>
        <taxon>Agaricomycotina</taxon>
        <taxon>Agaricomycetes</taxon>
        <taxon>Polyporales</taxon>
        <taxon>Polyporaceae</taxon>
        <taxon>Dichomitus</taxon>
    </lineage>
</organism>
<evidence type="ECO:0000313" key="2">
    <source>
        <dbReference type="Proteomes" id="UP000053319"/>
    </source>
</evidence>
<dbReference type="GeneID" id="18835868"/>
<evidence type="ECO:0000313" key="1">
    <source>
        <dbReference type="EMBL" id="EJF58267.1"/>
    </source>
</evidence>
<sequence length="76" mass="8476">MLDRLTSRASTLAVEAFTTLEGVTLKNREKLGCDGPLRVLTWPVPAWVHTRAPGYGFRSGNPCMVYQVAAWLSVRR</sequence>
<reference evidence="1 2" key="1">
    <citation type="journal article" date="2012" name="Science">
        <title>The Paleozoic origin of enzymatic lignin decomposition reconstructed from 31 fungal genomes.</title>
        <authorList>
            <person name="Floudas D."/>
            <person name="Binder M."/>
            <person name="Riley R."/>
            <person name="Barry K."/>
            <person name="Blanchette R.A."/>
            <person name="Henrissat B."/>
            <person name="Martinez A.T."/>
            <person name="Otillar R."/>
            <person name="Spatafora J.W."/>
            <person name="Yadav J.S."/>
            <person name="Aerts A."/>
            <person name="Benoit I."/>
            <person name="Boyd A."/>
            <person name="Carlson A."/>
            <person name="Copeland A."/>
            <person name="Coutinho P.M."/>
            <person name="de Vries R.P."/>
            <person name="Ferreira P."/>
            <person name="Findley K."/>
            <person name="Foster B."/>
            <person name="Gaskell J."/>
            <person name="Glotzer D."/>
            <person name="Gorecki P."/>
            <person name="Heitman J."/>
            <person name="Hesse C."/>
            <person name="Hori C."/>
            <person name="Igarashi K."/>
            <person name="Jurgens J.A."/>
            <person name="Kallen N."/>
            <person name="Kersten P."/>
            <person name="Kohler A."/>
            <person name="Kuees U."/>
            <person name="Kumar T.K.A."/>
            <person name="Kuo A."/>
            <person name="LaButti K."/>
            <person name="Larrondo L.F."/>
            <person name="Lindquist E."/>
            <person name="Ling A."/>
            <person name="Lombard V."/>
            <person name="Lucas S."/>
            <person name="Lundell T."/>
            <person name="Martin R."/>
            <person name="McLaughlin D.J."/>
            <person name="Morgenstern I."/>
            <person name="Morin E."/>
            <person name="Murat C."/>
            <person name="Nagy L.G."/>
            <person name="Nolan M."/>
            <person name="Ohm R.A."/>
            <person name="Patyshakuliyeva A."/>
            <person name="Rokas A."/>
            <person name="Ruiz-Duenas F.J."/>
            <person name="Sabat G."/>
            <person name="Salamov A."/>
            <person name="Samejima M."/>
            <person name="Schmutz J."/>
            <person name="Slot J.C."/>
            <person name="St John F."/>
            <person name="Stenlid J."/>
            <person name="Sun H."/>
            <person name="Sun S."/>
            <person name="Syed K."/>
            <person name="Tsang A."/>
            <person name="Wiebenga A."/>
            <person name="Young D."/>
            <person name="Pisabarro A."/>
            <person name="Eastwood D.C."/>
            <person name="Martin F."/>
            <person name="Cullen D."/>
            <person name="Grigoriev I.V."/>
            <person name="Hibbett D.S."/>
        </authorList>
    </citation>
    <scope>NUCLEOTIDE SEQUENCE [LARGE SCALE GENOMIC DNA]</scope>
    <source>
        <strain evidence="1 2">LYAD-421 SS1</strain>
    </source>
</reference>
<dbReference type="EMBL" id="JH719437">
    <property type="protein sequence ID" value="EJF58267.1"/>
    <property type="molecule type" value="Genomic_DNA"/>
</dbReference>
<dbReference type="KEGG" id="dsq:DICSQDRAFT_139501"/>
<gene>
    <name evidence="1" type="ORF">DICSQDRAFT_139501</name>
</gene>
<dbReference type="HOGENOM" id="CLU_2654473_0_0_1"/>
<dbReference type="Proteomes" id="UP000053319">
    <property type="component" value="Unassembled WGS sequence"/>
</dbReference>
<dbReference type="AlphaFoldDB" id="R7STH6"/>
<dbReference type="RefSeq" id="XP_007368947.1">
    <property type="nucleotide sequence ID" value="XM_007368885.1"/>
</dbReference>
<accession>R7STH6</accession>
<name>R7STH6_DICSQ</name>
<proteinExistence type="predicted"/>